<dbReference type="STRING" id="428990.SAMN06295987_10780"/>
<feature type="active site" description="Proton donor/acceptor" evidence="3">
    <location>
        <position position="143"/>
    </location>
</feature>
<dbReference type="Proteomes" id="UP000190989">
    <property type="component" value="Unassembled WGS sequence"/>
</dbReference>
<dbReference type="InterPro" id="IPR013022">
    <property type="entry name" value="Xyl_isomerase-like_TIM-brl"/>
</dbReference>
<name>A0A1U6IIS2_9SPHN</name>
<evidence type="ECO:0000256" key="1">
    <source>
        <dbReference type="ARBA" id="ARBA00023235"/>
    </source>
</evidence>
<accession>A0A1U6IIS2</accession>
<proteinExistence type="inferred from homology"/>
<keyword evidence="5" id="KW-0670">Pyruvate</keyword>
<feature type="domain" description="Xylose isomerase-like TIM barrel" evidence="4">
    <location>
        <begin position="20"/>
        <end position="255"/>
    </location>
</feature>
<dbReference type="PANTHER" id="PTHR43489:SF6">
    <property type="entry name" value="HYDROXYPYRUVATE ISOMERASE-RELATED"/>
    <property type="match status" value="1"/>
</dbReference>
<dbReference type="EMBL" id="FVZE01000007">
    <property type="protein sequence ID" value="SLK07897.1"/>
    <property type="molecule type" value="Genomic_DNA"/>
</dbReference>
<organism evidence="5 6">
    <name type="scientific">Novosphingobium mathurense</name>
    <dbReference type="NCBI Taxonomy" id="428990"/>
    <lineage>
        <taxon>Bacteria</taxon>
        <taxon>Pseudomonadati</taxon>
        <taxon>Pseudomonadota</taxon>
        <taxon>Alphaproteobacteria</taxon>
        <taxon>Sphingomonadales</taxon>
        <taxon>Sphingomonadaceae</taxon>
        <taxon>Novosphingobium</taxon>
    </lineage>
</organism>
<feature type="active site" description="Proton donor/acceptor" evidence="3">
    <location>
        <position position="240"/>
    </location>
</feature>
<dbReference type="AlphaFoldDB" id="A0A1U6IIS2"/>
<dbReference type="RefSeq" id="WP_139384060.1">
    <property type="nucleotide sequence ID" value="NZ_FVZE01000007.1"/>
</dbReference>
<evidence type="ECO:0000256" key="2">
    <source>
        <dbReference type="PIRNR" id="PIRNR006241"/>
    </source>
</evidence>
<dbReference type="Gene3D" id="3.20.20.150">
    <property type="entry name" value="Divalent-metal-dependent TIM barrel enzymes"/>
    <property type="match status" value="1"/>
</dbReference>
<protein>
    <submittedName>
        <fullName evidence="5">Hydroxypyruvate isomerase</fullName>
    </submittedName>
</protein>
<evidence type="ECO:0000313" key="6">
    <source>
        <dbReference type="Proteomes" id="UP000190989"/>
    </source>
</evidence>
<dbReference type="SUPFAM" id="SSF51658">
    <property type="entry name" value="Xylose isomerase-like"/>
    <property type="match status" value="1"/>
</dbReference>
<keyword evidence="6" id="KW-1185">Reference proteome</keyword>
<dbReference type="GO" id="GO:0008903">
    <property type="term" value="F:hydroxypyruvate isomerase activity"/>
    <property type="evidence" value="ECO:0007669"/>
    <property type="project" value="TreeGrafter"/>
</dbReference>
<evidence type="ECO:0000256" key="3">
    <source>
        <dbReference type="PIRSR" id="PIRSR006241-50"/>
    </source>
</evidence>
<sequence>MKFSASLTFMFTELPFLDRFQAARDAGFDGVEIQVLPDLPLADIARAREAADITVALINVGMGDLLEGGLGLSGVPDRRDAYAAALARAMAATEALAVAHVHVGPSRTGSARREDCLATYRDNLARSLDAAQRLACPPRLLIEPMNRVDMPDALITDIAAAAAIAQNSPENQLGLLFDIYHETMNGHDPVESYRRHSAEIAHAQFSNVPGRREPGVGELDLSGILAALVAAGYDGWFGAEYKPSATTTATLGWLAPWRAIAARS</sequence>
<dbReference type="InterPro" id="IPR036237">
    <property type="entry name" value="Xyl_isomerase-like_sf"/>
</dbReference>
<keyword evidence="1 2" id="KW-0413">Isomerase</keyword>
<dbReference type="PIRSF" id="PIRSF006241">
    <property type="entry name" value="HyI"/>
    <property type="match status" value="1"/>
</dbReference>
<reference evidence="6" key="1">
    <citation type="submission" date="2017-02" db="EMBL/GenBank/DDBJ databases">
        <authorList>
            <person name="Varghese N."/>
            <person name="Submissions S."/>
        </authorList>
    </citation>
    <scope>NUCLEOTIDE SEQUENCE [LARGE SCALE GENOMIC DNA]</scope>
    <source>
        <strain evidence="6">SM117</strain>
    </source>
</reference>
<dbReference type="InterPro" id="IPR050417">
    <property type="entry name" value="Sugar_Epim/Isomerase"/>
</dbReference>
<dbReference type="Pfam" id="PF01261">
    <property type="entry name" value="AP_endonuc_2"/>
    <property type="match status" value="1"/>
</dbReference>
<dbReference type="PANTHER" id="PTHR43489">
    <property type="entry name" value="ISOMERASE"/>
    <property type="match status" value="1"/>
</dbReference>
<dbReference type="GO" id="GO:0046487">
    <property type="term" value="P:glyoxylate metabolic process"/>
    <property type="evidence" value="ECO:0007669"/>
    <property type="project" value="TreeGrafter"/>
</dbReference>
<gene>
    <name evidence="5" type="ORF">SAMN06295987_10780</name>
</gene>
<evidence type="ECO:0000313" key="5">
    <source>
        <dbReference type="EMBL" id="SLK07897.1"/>
    </source>
</evidence>
<evidence type="ECO:0000259" key="4">
    <source>
        <dbReference type="Pfam" id="PF01261"/>
    </source>
</evidence>
<comment type="similarity">
    <text evidence="2">Belongs to the hyi family.</text>
</comment>
<dbReference type="InterPro" id="IPR026040">
    <property type="entry name" value="HyI-like"/>
</dbReference>